<evidence type="ECO:0000313" key="8">
    <source>
        <dbReference type="Proteomes" id="UP000739411"/>
    </source>
</evidence>
<dbReference type="GO" id="GO:0008320">
    <property type="term" value="F:protein transmembrane transporter activity"/>
    <property type="evidence" value="ECO:0007669"/>
    <property type="project" value="TreeGrafter"/>
</dbReference>
<dbReference type="GO" id="GO:0098046">
    <property type="term" value="C:type V protein secretion system complex"/>
    <property type="evidence" value="ECO:0007669"/>
    <property type="project" value="TreeGrafter"/>
</dbReference>
<feature type="chain" id="PRO_5036960169" evidence="4">
    <location>
        <begin position="30"/>
        <end position="574"/>
    </location>
</feature>
<sequence length="574" mass="63824">MNKYNFLALRHHLLLCFVAGPLLSPYAFSADPIDHLNVQEPDVPAYLPKNPVIPFRLPPLPSAPPESGALPGSGGESFFVKRILFRGNAVIPSSDLEAISAAYAERHLDKGDIEALRQKLSHYYVERGYVNSGALLGEDALVGETLTFQIVEGRLKTLRLQGLEGLNQAYVAGRLIKDKDETLNVDTLRERFQLLLDDLLFKRMNARLMPDLHLGEAILDIDVVRARPYQLSVFANNYRPPSIGANALGISGWIRNLSGYGDVLDASLQNSLPDGESPRFSIGWRLPLNQRGTQFALQVERGRSSVVEEPVAILDIKSHLDTMDLGLSQTVLESLQHKITLGIDRVWRKNRTTLLGEPFSFTQGEPDGVTKVTAWRFWQEYSHRSENQVLALRSTFTSAQNNLQNSAGLPPGGAPQPNTEYTLWLGQGHYARQMLGQGAQVILRGNLQRTSDTLLPLDRMSIGGIHTVRGYRENQVLADNGSIINLEFDYPLLRHQGKELNLALIPFYDWGHGRNFGNSAVTLSSAGLAARVGWQKFSLDLVLARRLVHPESVNRTGGTLQDHGVHCQITYNFF</sequence>
<dbReference type="AlphaFoldDB" id="A0A935N207"/>
<evidence type="ECO:0000313" key="7">
    <source>
        <dbReference type="EMBL" id="MBK7415310.1"/>
    </source>
</evidence>
<dbReference type="InterPro" id="IPR013686">
    <property type="entry name" value="Polypept-transport_assoc_ShlB"/>
</dbReference>
<proteinExistence type="predicted"/>
<dbReference type="Pfam" id="PF08479">
    <property type="entry name" value="POTRA_2"/>
    <property type="match status" value="1"/>
</dbReference>
<dbReference type="Gene3D" id="2.40.160.50">
    <property type="entry name" value="membrane protein fhac: a member of the omp85/tpsb transporter family"/>
    <property type="match status" value="1"/>
</dbReference>
<protein>
    <submittedName>
        <fullName evidence="7">ShlB/FhaC/HecB family hemolysin secretion/activation protein</fullName>
    </submittedName>
</protein>
<feature type="domain" description="Polypeptide-transport-associated ShlB-type" evidence="6">
    <location>
        <begin position="78"/>
        <end position="153"/>
    </location>
</feature>
<dbReference type="Proteomes" id="UP000739411">
    <property type="component" value="Unassembled WGS sequence"/>
</dbReference>
<keyword evidence="1" id="KW-0472">Membrane</keyword>
<dbReference type="PANTHER" id="PTHR34597:SF3">
    <property type="entry name" value="OUTER MEMBRANE TRANSPORTER CDIB"/>
    <property type="match status" value="1"/>
</dbReference>
<name>A0A935N207_9RHOO</name>
<dbReference type="Gene3D" id="3.10.20.310">
    <property type="entry name" value="membrane protein fhac"/>
    <property type="match status" value="1"/>
</dbReference>
<dbReference type="GO" id="GO:0046819">
    <property type="term" value="P:protein secretion by the type V secretion system"/>
    <property type="evidence" value="ECO:0007669"/>
    <property type="project" value="TreeGrafter"/>
</dbReference>
<keyword evidence="2" id="KW-0812">Transmembrane</keyword>
<organism evidence="7 8">
    <name type="scientific">Candidatus Dechloromonas phosphorivorans</name>
    <dbReference type="NCBI Taxonomy" id="2899244"/>
    <lineage>
        <taxon>Bacteria</taxon>
        <taxon>Pseudomonadati</taxon>
        <taxon>Pseudomonadota</taxon>
        <taxon>Betaproteobacteria</taxon>
        <taxon>Rhodocyclales</taxon>
        <taxon>Azonexaceae</taxon>
        <taxon>Dechloromonas</taxon>
    </lineage>
</organism>
<evidence type="ECO:0000256" key="4">
    <source>
        <dbReference type="SAM" id="SignalP"/>
    </source>
</evidence>
<keyword evidence="4" id="KW-0732">Signal</keyword>
<dbReference type="InterPro" id="IPR005565">
    <property type="entry name" value="Hemolysn_activator_HlyB_C"/>
</dbReference>
<dbReference type="Pfam" id="PF03865">
    <property type="entry name" value="ShlB"/>
    <property type="match status" value="1"/>
</dbReference>
<evidence type="ECO:0000256" key="3">
    <source>
        <dbReference type="ARBA" id="ARBA00023237"/>
    </source>
</evidence>
<gene>
    <name evidence="7" type="ORF">IPJ38_09605</name>
</gene>
<feature type="signal peptide" evidence="4">
    <location>
        <begin position="1"/>
        <end position="29"/>
    </location>
</feature>
<keyword evidence="1" id="KW-1134">Transmembrane beta strand</keyword>
<feature type="domain" description="Haemolysin activator HlyB C-terminal" evidence="5">
    <location>
        <begin position="215"/>
        <end position="530"/>
    </location>
</feature>
<reference evidence="7 8" key="1">
    <citation type="submission" date="2020-10" db="EMBL/GenBank/DDBJ databases">
        <title>Connecting structure to function with the recovery of over 1000 high-quality activated sludge metagenome-assembled genomes encoding full-length rRNA genes using long-read sequencing.</title>
        <authorList>
            <person name="Singleton C.M."/>
            <person name="Petriglieri F."/>
            <person name="Kristensen J.M."/>
            <person name="Kirkegaard R.H."/>
            <person name="Michaelsen T.Y."/>
            <person name="Andersen M.H."/>
            <person name="Karst S.M."/>
            <person name="Dueholm M.S."/>
            <person name="Nielsen P.H."/>
            <person name="Albertsen M."/>
        </authorList>
    </citation>
    <scope>NUCLEOTIDE SEQUENCE [LARGE SCALE GENOMIC DNA]</scope>
    <source>
        <strain evidence="7">EsbW_18-Q3-R4-48_BATAC.463</strain>
    </source>
</reference>
<comment type="caution">
    <text evidence="7">The sequence shown here is derived from an EMBL/GenBank/DDBJ whole genome shotgun (WGS) entry which is preliminary data.</text>
</comment>
<dbReference type="EMBL" id="JADJMS010000019">
    <property type="protein sequence ID" value="MBK7415310.1"/>
    <property type="molecule type" value="Genomic_DNA"/>
</dbReference>
<accession>A0A935N207</accession>
<dbReference type="PANTHER" id="PTHR34597">
    <property type="entry name" value="SLR1661 PROTEIN"/>
    <property type="match status" value="1"/>
</dbReference>
<dbReference type="InterPro" id="IPR051544">
    <property type="entry name" value="TPS_OM_transporter"/>
</dbReference>
<evidence type="ECO:0000259" key="6">
    <source>
        <dbReference type="Pfam" id="PF08479"/>
    </source>
</evidence>
<keyword evidence="3" id="KW-0998">Cell outer membrane</keyword>
<evidence type="ECO:0000259" key="5">
    <source>
        <dbReference type="Pfam" id="PF03865"/>
    </source>
</evidence>
<evidence type="ECO:0000256" key="2">
    <source>
        <dbReference type="ARBA" id="ARBA00022692"/>
    </source>
</evidence>
<evidence type="ECO:0000256" key="1">
    <source>
        <dbReference type="ARBA" id="ARBA00022452"/>
    </source>
</evidence>